<reference evidence="2" key="1">
    <citation type="journal article" date="2016" name="Insect Biochem. Mol. Biol.">
        <title>Multifaceted biological insights from a draft genome sequence of the tobacco hornworm moth, Manduca sexta.</title>
        <authorList>
            <person name="Kanost M.R."/>
            <person name="Arrese E.L."/>
            <person name="Cao X."/>
            <person name="Chen Y.R."/>
            <person name="Chellapilla S."/>
            <person name="Goldsmith M.R."/>
            <person name="Grosse-Wilde E."/>
            <person name="Heckel D.G."/>
            <person name="Herndon N."/>
            <person name="Jiang H."/>
            <person name="Papanicolaou A."/>
            <person name="Qu J."/>
            <person name="Soulages J.L."/>
            <person name="Vogel H."/>
            <person name="Walters J."/>
            <person name="Waterhouse R.M."/>
            <person name="Ahn S.J."/>
            <person name="Almeida F.C."/>
            <person name="An C."/>
            <person name="Aqrawi P."/>
            <person name="Bretschneider A."/>
            <person name="Bryant W.B."/>
            <person name="Bucks S."/>
            <person name="Chao H."/>
            <person name="Chevignon G."/>
            <person name="Christen J.M."/>
            <person name="Clarke D.F."/>
            <person name="Dittmer N.T."/>
            <person name="Ferguson L.C.F."/>
            <person name="Garavelou S."/>
            <person name="Gordon K.H.J."/>
            <person name="Gunaratna R.T."/>
            <person name="Han Y."/>
            <person name="Hauser F."/>
            <person name="He Y."/>
            <person name="Heidel-Fischer H."/>
            <person name="Hirsh A."/>
            <person name="Hu Y."/>
            <person name="Jiang H."/>
            <person name="Kalra D."/>
            <person name="Klinner C."/>
            <person name="Konig C."/>
            <person name="Kovar C."/>
            <person name="Kroll A.R."/>
            <person name="Kuwar S.S."/>
            <person name="Lee S.L."/>
            <person name="Lehman R."/>
            <person name="Li K."/>
            <person name="Li Z."/>
            <person name="Liang H."/>
            <person name="Lovelace S."/>
            <person name="Lu Z."/>
            <person name="Mansfield J.H."/>
            <person name="McCulloch K.J."/>
            <person name="Mathew T."/>
            <person name="Morton B."/>
            <person name="Muzny D.M."/>
            <person name="Neunemann D."/>
            <person name="Ongeri F."/>
            <person name="Pauchet Y."/>
            <person name="Pu L.L."/>
            <person name="Pyrousis I."/>
            <person name="Rao X.J."/>
            <person name="Redding A."/>
            <person name="Roesel C."/>
            <person name="Sanchez-Gracia A."/>
            <person name="Schaack S."/>
            <person name="Shukla A."/>
            <person name="Tetreau G."/>
            <person name="Wang Y."/>
            <person name="Xiong G.H."/>
            <person name="Traut W."/>
            <person name="Walsh T.K."/>
            <person name="Worley K.C."/>
            <person name="Wu D."/>
            <person name="Wu W."/>
            <person name="Wu Y.Q."/>
            <person name="Zhang X."/>
            <person name="Zou Z."/>
            <person name="Zucker H."/>
            <person name="Briscoe A.D."/>
            <person name="Burmester T."/>
            <person name="Clem R.J."/>
            <person name="Feyereisen R."/>
            <person name="Grimmelikhuijzen C.J.P."/>
            <person name="Hamodrakas S.J."/>
            <person name="Hansson B.S."/>
            <person name="Huguet E."/>
            <person name="Jermiin L.S."/>
            <person name="Lan Q."/>
            <person name="Lehman H.K."/>
            <person name="Lorenzen M."/>
            <person name="Merzendorfer H."/>
            <person name="Michalopoulos I."/>
            <person name="Morton D.B."/>
            <person name="Muthukrishnan S."/>
            <person name="Oakeshott J.G."/>
            <person name="Palmer W."/>
            <person name="Park Y."/>
            <person name="Passarelli A.L."/>
            <person name="Rozas J."/>
            <person name="Schwartz L.M."/>
            <person name="Smith W."/>
            <person name="Southgate A."/>
            <person name="Vilcinskas A."/>
            <person name="Vogt R."/>
            <person name="Wang P."/>
            <person name="Werren J."/>
            <person name="Yu X.Q."/>
            <person name="Zhou J.J."/>
            <person name="Brown S.J."/>
            <person name="Scherer S.E."/>
            <person name="Richards S."/>
            <person name="Blissard G.W."/>
        </authorList>
    </citation>
    <scope>NUCLEOTIDE SEQUENCE</scope>
</reference>
<keyword evidence="1" id="KW-0812">Transmembrane</keyword>
<accession>A0A921ZAN9</accession>
<feature type="transmembrane region" description="Helical" evidence="1">
    <location>
        <begin position="176"/>
        <end position="200"/>
    </location>
</feature>
<keyword evidence="1" id="KW-1133">Transmembrane helix</keyword>
<sequence>MNSVDISGECLSLLCSFLLLITWYILPGWRTLNHYITCNQIISGTLYLLFSNSSSFFKNTLESHSTLKKYYFYLRISSFILSICWSLCASLFAYLKLVLLHSKKISYEKRKATVLACVIFIIIFGNDYLKLSNSYNASAMLIFNIMIINLVIFKKIFLSVMSCCKTSMSRRNFKHLLSLLGVALICDSFTIYFMVSSMILKLTYYGSVIHQIMYFIFAHRLVFQSVFILVKSTTRTQWRQYIKKTKNRFFNNITLV</sequence>
<evidence type="ECO:0000256" key="1">
    <source>
        <dbReference type="SAM" id="Phobius"/>
    </source>
</evidence>
<evidence type="ECO:0000313" key="3">
    <source>
        <dbReference type="Proteomes" id="UP000791440"/>
    </source>
</evidence>
<dbReference type="AlphaFoldDB" id="A0A921ZAN9"/>
<dbReference type="EMBL" id="JH668463">
    <property type="protein sequence ID" value="KAG6454304.1"/>
    <property type="molecule type" value="Genomic_DNA"/>
</dbReference>
<proteinExistence type="predicted"/>
<keyword evidence="3" id="KW-1185">Reference proteome</keyword>
<evidence type="ECO:0000313" key="2">
    <source>
        <dbReference type="EMBL" id="KAG6454304.1"/>
    </source>
</evidence>
<feature type="transmembrane region" description="Helical" evidence="1">
    <location>
        <begin position="141"/>
        <end position="164"/>
    </location>
</feature>
<protein>
    <submittedName>
        <fullName evidence="2">Uncharacterized protein</fullName>
    </submittedName>
</protein>
<feature type="transmembrane region" description="Helical" evidence="1">
    <location>
        <begin position="6"/>
        <end position="25"/>
    </location>
</feature>
<feature type="transmembrane region" description="Helical" evidence="1">
    <location>
        <begin position="112"/>
        <end position="129"/>
    </location>
</feature>
<feature type="transmembrane region" description="Helical" evidence="1">
    <location>
        <begin position="212"/>
        <end position="230"/>
    </location>
</feature>
<feature type="transmembrane region" description="Helical" evidence="1">
    <location>
        <begin position="70"/>
        <end position="100"/>
    </location>
</feature>
<comment type="caution">
    <text evidence="2">The sequence shown here is derived from an EMBL/GenBank/DDBJ whole genome shotgun (WGS) entry which is preliminary data.</text>
</comment>
<organism evidence="2 3">
    <name type="scientific">Manduca sexta</name>
    <name type="common">Tobacco hawkmoth</name>
    <name type="synonym">Tobacco hornworm</name>
    <dbReference type="NCBI Taxonomy" id="7130"/>
    <lineage>
        <taxon>Eukaryota</taxon>
        <taxon>Metazoa</taxon>
        <taxon>Ecdysozoa</taxon>
        <taxon>Arthropoda</taxon>
        <taxon>Hexapoda</taxon>
        <taxon>Insecta</taxon>
        <taxon>Pterygota</taxon>
        <taxon>Neoptera</taxon>
        <taxon>Endopterygota</taxon>
        <taxon>Lepidoptera</taxon>
        <taxon>Glossata</taxon>
        <taxon>Ditrysia</taxon>
        <taxon>Bombycoidea</taxon>
        <taxon>Sphingidae</taxon>
        <taxon>Sphinginae</taxon>
        <taxon>Sphingini</taxon>
        <taxon>Manduca</taxon>
    </lineage>
</organism>
<reference evidence="2" key="2">
    <citation type="submission" date="2020-12" db="EMBL/GenBank/DDBJ databases">
        <authorList>
            <person name="Kanost M."/>
        </authorList>
    </citation>
    <scope>NUCLEOTIDE SEQUENCE</scope>
</reference>
<dbReference type="Proteomes" id="UP000791440">
    <property type="component" value="Unassembled WGS sequence"/>
</dbReference>
<name>A0A921ZAN9_MANSE</name>
<keyword evidence="1" id="KW-0472">Membrane</keyword>
<gene>
    <name evidence="2" type="ORF">O3G_MSEX008627</name>
</gene>